<dbReference type="RefSeq" id="XP_025551559.1">
    <property type="nucleotide sequence ID" value="XM_025696336.1"/>
</dbReference>
<dbReference type="OrthoDB" id="4510022at2759"/>
<evidence type="ECO:0008006" key="4">
    <source>
        <dbReference type="Google" id="ProtNLM"/>
    </source>
</evidence>
<keyword evidence="1" id="KW-0732">Signal</keyword>
<dbReference type="GeneID" id="37200625"/>
<feature type="signal peptide" evidence="1">
    <location>
        <begin position="1"/>
        <end position="21"/>
    </location>
</feature>
<dbReference type="EMBL" id="KZ824283">
    <property type="protein sequence ID" value="RAL12405.1"/>
    <property type="molecule type" value="Genomic_DNA"/>
</dbReference>
<dbReference type="VEuPathDB" id="FungiDB:BO97DRAFT_414198"/>
<evidence type="ECO:0000313" key="2">
    <source>
        <dbReference type="EMBL" id="RAL12405.1"/>
    </source>
</evidence>
<protein>
    <recommendedName>
        <fullName evidence="4">Apple domain-containing protein</fullName>
    </recommendedName>
</protein>
<dbReference type="AlphaFoldDB" id="A0A395HY88"/>
<feature type="chain" id="PRO_5017397078" description="Apple domain-containing protein" evidence="1">
    <location>
        <begin position="22"/>
        <end position="394"/>
    </location>
</feature>
<reference evidence="2 3" key="1">
    <citation type="submission" date="2018-02" db="EMBL/GenBank/DDBJ databases">
        <title>The genomes of Aspergillus section Nigri reveals drivers in fungal speciation.</title>
        <authorList>
            <consortium name="DOE Joint Genome Institute"/>
            <person name="Vesth T.C."/>
            <person name="Nybo J."/>
            <person name="Theobald S."/>
            <person name="Brandl J."/>
            <person name="Frisvad J.C."/>
            <person name="Nielsen K.F."/>
            <person name="Lyhne E.K."/>
            <person name="Kogle M.E."/>
            <person name="Kuo A."/>
            <person name="Riley R."/>
            <person name="Clum A."/>
            <person name="Nolan M."/>
            <person name="Lipzen A."/>
            <person name="Salamov A."/>
            <person name="Henrissat B."/>
            <person name="Wiebenga A."/>
            <person name="De vries R.P."/>
            <person name="Grigoriev I.V."/>
            <person name="Mortensen U.H."/>
            <person name="Andersen M.R."/>
            <person name="Baker S.E."/>
        </authorList>
    </citation>
    <scope>NUCLEOTIDE SEQUENCE [LARGE SCALE GENOMIC DNA]</scope>
    <source>
        <strain evidence="2 3">CBS 101889</strain>
    </source>
</reference>
<evidence type="ECO:0000313" key="3">
    <source>
        <dbReference type="Proteomes" id="UP000248961"/>
    </source>
</evidence>
<dbReference type="Proteomes" id="UP000248961">
    <property type="component" value="Unassembled WGS sequence"/>
</dbReference>
<proteinExistence type="predicted"/>
<organism evidence="2 3">
    <name type="scientific">Aspergillus homomorphus (strain CBS 101889)</name>
    <dbReference type="NCBI Taxonomy" id="1450537"/>
    <lineage>
        <taxon>Eukaryota</taxon>
        <taxon>Fungi</taxon>
        <taxon>Dikarya</taxon>
        <taxon>Ascomycota</taxon>
        <taxon>Pezizomycotina</taxon>
        <taxon>Eurotiomycetes</taxon>
        <taxon>Eurotiomycetidae</taxon>
        <taxon>Eurotiales</taxon>
        <taxon>Aspergillaceae</taxon>
        <taxon>Aspergillus</taxon>
        <taxon>Aspergillus subgen. Circumdati</taxon>
    </lineage>
</organism>
<name>A0A395HY88_ASPHC</name>
<sequence length="394" mass="40171">MRRQSAMYWLSLLLAASTALAKTSTTTSFEICNTVYGSTSTFVRTVNSLSTATSIAILTTTSTPTVISTAAAKTITSVVTDTVLATRILDQSTSTFSTTVTSSIIVTVYDTVTDIETVTSDTTVTTTPTTTIPPPADFTAASALSQPPPILQGVKRTPFAKAAAAAPAPQTVTIHAAPAPQTVTIHAAQASAAAEDGLYPSIVTCAGLVEVYSTSTIVRDATKTSTVVVTPSAKTTTSTTHPTSTITLVPVPASTTVTITTNIIKSTAVLTTTKSTETKTNTATIQAPTQTEYAACGPDNQIRTINGRNITEVVVTGTYETISSSTPYDCCVACLNHDAPCAGYLAAAGAGCYLILPGNGNCTPGSELVNLGDGVDGFTVGNSGCGAFGVGTFA</sequence>
<keyword evidence="3" id="KW-1185">Reference proteome</keyword>
<evidence type="ECO:0000256" key="1">
    <source>
        <dbReference type="SAM" id="SignalP"/>
    </source>
</evidence>
<accession>A0A395HY88</accession>
<dbReference type="STRING" id="1450537.A0A395HY88"/>
<gene>
    <name evidence="2" type="ORF">BO97DRAFT_414198</name>
</gene>